<proteinExistence type="predicted"/>
<dbReference type="Proteomes" id="UP000039865">
    <property type="component" value="Unassembled WGS sequence"/>
</dbReference>
<keyword evidence="3 6" id="KW-0808">Transferase</keyword>
<reference evidence="6 7" key="1">
    <citation type="submission" date="2014-06" db="EMBL/GenBank/DDBJ databases">
        <authorList>
            <person name="Swart Estienne"/>
        </authorList>
    </citation>
    <scope>NUCLEOTIDE SEQUENCE [LARGE SCALE GENOMIC DNA]</scope>
    <source>
        <strain evidence="6 7">130c</strain>
    </source>
</reference>
<dbReference type="InterPro" id="IPR003406">
    <property type="entry name" value="Glyco_trans_14"/>
</dbReference>
<evidence type="ECO:0000256" key="1">
    <source>
        <dbReference type="ARBA" id="ARBA00004606"/>
    </source>
</evidence>
<keyword evidence="5" id="KW-0325">Glycoprotein</keyword>
<evidence type="ECO:0000256" key="5">
    <source>
        <dbReference type="ARBA" id="ARBA00023180"/>
    </source>
</evidence>
<dbReference type="PANTHER" id="PTHR31042:SF2">
    <property type="entry name" value="GLYCOSYLTRANSFERASE BC10"/>
    <property type="match status" value="1"/>
</dbReference>
<accession>A0A078A161</accession>
<dbReference type="InterPro" id="IPR044174">
    <property type="entry name" value="BC10-like"/>
</dbReference>
<evidence type="ECO:0000256" key="3">
    <source>
        <dbReference type="ARBA" id="ARBA00022679"/>
    </source>
</evidence>
<dbReference type="EMBL" id="CCKQ01004833">
    <property type="protein sequence ID" value="CDW75986.1"/>
    <property type="molecule type" value="Genomic_DNA"/>
</dbReference>
<organism evidence="6 7">
    <name type="scientific">Stylonychia lemnae</name>
    <name type="common">Ciliate</name>
    <dbReference type="NCBI Taxonomy" id="5949"/>
    <lineage>
        <taxon>Eukaryota</taxon>
        <taxon>Sar</taxon>
        <taxon>Alveolata</taxon>
        <taxon>Ciliophora</taxon>
        <taxon>Intramacronucleata</taxon>
        <taxon>Spirotrichea</taxon>
        <taxon>Stichotrichia</taxon>
        <taxon>Sporadotrichida</taxon>
        <taxon>Oxytrichidae</taxon>
        <taxon>Stylonychinae</taxon>
        <taxon>Stylonychia</taxon>
    </lineage>
</organism>
<evidence type="ECO:0000313" key="6">
    <source>
        <dbReference type="EMBL" id="CDW75986.1"/>
    </source>
</evidence>
<name>A0A078A161_STYLE</name>
<gene>
    <name evidence="6" type="primary">Contig8313.g8865</name>
    <name evidence="6" type="ORF">STYLEM_4982</name>
</gene>
<evidence type="ECO:0000313" key="7">
    <source>
        <dbReference type="Proteomes" id="UP000039865"/>
    </source>
</evidence>
<evidence type="ECO:0000256" key="4">
    <source>
        <dbReference type="ARBA" id="ARBA00023136"/>
    </source>
</evidence>
<dbReference type="OrthoDB" id="191334at2759"/>
<protein>
    <submittedName>
        <fullName evidence="6">Core-2 i-branching beta--n-acetylglucosaminyltransferase family protein</fullName>
    </submittedName>
</protein>
<dbReference type="PANTHER" id="PTHR31042">
    <property type="entry name" value="CORE-2/I-BRANCHING BETA-1,6-N-ACETYLGLUCOSAMINYLTRANSFERASE FAMILY PROTEIN-RELATED"/>
    <property type="match status" value="1"/>
</dbReference>
<dbReference type="AlphaFoldDB" id="A0A078A161"/>
<dbReference type="InParanoid" id="A0A078A161"/>
<keyword evidence="4" id="KW-0472">Membrane</keyword>
<keyword evidence="2 6" id="KW-0328">Glycosyltransferase</keyword>
<comment type="subcellular location">
    <subcellularLocation>
        <location evidence="1">Membrane</location>
        <topology evidence="1">Single-pass type II membrane protein</topology>
    </subcellularLocation>
</comment>
<sequence length="241" mass="28672">MFFENADQNKYSIYYHSKQSKDDTALNITSKNKPINVPEVPTEWGTISIWLLMNQLLRYSFSDMKNQRFVFISQACIPLYSFDEIYEMVMKEENSQIFYADKAQIFPRYGILDQYFSKSQIVKHHQWVLFTRKHVSLLLSEKSKWEANLQSLQEKQTKKEWFPDEAIYGTLLNHYGQQDSITNKCVTYVDWKYQSGVVRFELVDKDVIFEARTQGCLFLRKIMPETQYNENALDLVRGKKK</sequence>
<dbReference type="GO" id="GO:0016020">
    <property type="term" value="C:membrane"/>
    <property type="evidence" value="ECO:0007669"/>
    <property type="project" value="UniProtKB-SubCell"/>
</dbReference>
<dbReference type="Pfam" id="PF02485">
    <property type="entry name" value="Branch"/>
    <property type="match status" value="1"/>
</dbReference>
<evidence type="ECO:0000256" key="2">
    <source>
        <dbReference type="ARBA" id="ARBA00022676"/>
    </source>
</evidence>
<keyword evidence="7" id="KW-1185">Reference proteome</keyword>
<dbReference type="GO" id="GO:0016757">
    <property type="term" value="F:glycosyltransferase activity"/>
    <property type="evidence" value="ECO:0007669"/>
    <property type="project" value="UniProtKB-KW"/>
</dbReference>